<dbReference type="GO" id="GO:0008437">
    <property type="term" value="F:thyrotropin-releasing hormone activity"/>
    <property type="evidence" value="ECO:0007669"/>
    <property type="project" value="InterPro"/>
</dbReference>
<dbReference type="GO" id="GO:0009755">
    <property type="term" value="P:hormone-mediated signaling pathway"/>
    <property type="evidence" value="ECO:0007669"/>
    <property type="project" value="InterPro"/>
</dbReference>
<evidence type="ECO:0000256" key="7">
    <source>
        <dbReference type="ARBA" id="ARBA00022737"/>
    </source>
</evidence>
<evidence type="ECO:0008006" key="12">
    <source>
        <dbReference type="Google" id="ProtNLM"/>
    </source>
</evidence>
<keyword evidence="3" id="KW-0964">Secreted</keyword>
<feature type="compositionally biased region" description="Basic and acidic residues" evidence="9">
    <location>
        <begin position="142"/>
        <end position="154"/>
    </location>
</feature>
<evidence type="ECO:0000256" key="9">
    <source>
        <dbReference type="SAM" id="MobiDB-lite"/>
    </source>
</evidence>
<keyword evidence="7" id="KW-0677">Repeat</keyword>
<comment type="caution">
    <text evidence="10">The sequence shown here is derived from an EMBL/GenBank/DDBJ whole genome shotgun (WGS) entry which is preliminary data.</text>
</comment>
<evidence type="ECO:0000256" key="3">
    <source>
        <dbReference type="ARBA" id="ARBA00022525"/>
    </source>
</evidence>
<feature type="compositionally biased region" description="Basic and acidic residues" evidence="9">
    <location>
        <begin position="202"/>
        <end position="216"/>
    </location>
</feature>
<keyword evidence="4" id="KW-0165">Cleavage on pair of basic residues</keyword>
<comment type="subcellular location">
    <subcellularLocation>
        <location evidence="1">Secreted</location>
    </subcellularLocation>
</comment>
<evidence type="ECO:0000313" key="11">
    <source>
        <dbReference type="Proteomes" id="UP001046870"/>
    </source>
</evidence>
<dbReference type="PIRSF" id="PIRSF001795">
    <property type="entry name" value="TRH"/>
    <property type="match status" value="1"/>
</dbReference>
<dbReference type="GO" id="GO:0014050">
    <property type="term" value="P:negative regulation of glutamate secretion"/>
    <property type="evidence" value="ECO:0007669"/>
    <property type="project" value="TreeGrafter"/>
</dbReference>
<keyword evidence="8" id="KW-0027">Amidation</keyword>
<evidence type="ECO:0000256" key="5">
    <source>
        <dbReference type="ARBA" id="ARBA00022702"/>
    </source>
</evidence>
<keyword evidence="6" id="KW-0732">Signal</keyword>
<name>A0A9D3Q3L1_MEGAT</name>
<dbReference type="GO" id="GO:0014054">
    <property type="term" value="P:positive regulation of gamma-aminobutyric acid secretion"/>
    <property type="evidence" value="ECO:0007669"/>
    <property type="project" value="TreeGrafter"/>
</dbReference>
<dbReference type="Pfam" id="PF05438">
    <property type="entry name" value="TRH"/>
    <property type="match status" value="1"/>
</dbReference>
<dbReference type="Proteomes" id="UP001046870">
    <property type="component" value="Chromosome 8"/>
</dbReference>
<feature type="region of interest" description="Disordered" evidence="9">
    <location>
        <begin position="199"/>
        <end position="243"/>
    </location>
</feature>
<evidence type="ECO:0000256" key="2">
    <source>
        <dbReference type="ARBA" id="ARBA00010437"/>
    </source>
</evidence>
<evidence type="ECO:0000256" key="6">
    <source>
        <dbReference type="ARBA" id="ARBA00022729"/>
    </source>
</evidence>
<dbReference type="EMBL" id="JAFDVH010000008">
    <property type="protein sequence ID" value="KAG7472241.1"/>
    <property type="molecule type" value="Genomic_DNA"/>
</dbReference>
<proteinExistence type="inferred from homology"/>
<evidence type="ECO:0000256" key="1">
    <source>
        <dbReference type="ARBA" id="ARBA00004613"/>
    </source>
</evidence>
<sequence length="298" mass="34449">MKRSYISASNFKTDLDRAAPLHFTELSILKLYTHLAMKPAYLILLVSLTVCNLTMNLGQSIPDEENMENRVALDEMLQRVDSLLLRSILKKIGDDDSGNELFSSQQEWVSKRQHPGKRYQEDIEKRQHPGKREEGEDEDYSDLQKRQHPGKREDEMDSFVELQRRQHPGKRTALDQLPDTSGSQTAYLIELSKRQHPGKRYLMYDKRQHPGRRELGEETDSGELPDLEKRQHPGKRFLDNTSPDYTISGPCDIKDPVSCSKASLLLELLDNATKSRAEEKRQHPGKRFAFDEDLTEQE</sequence>
<evidence type="ECO:0000256" key="8">
    <source>
        <dbReference type="ARBA" id="ARBA00022815"/>
    </source>
</evidence>
<comment type="similarity">
    <text evidence="2">Belongs to the TRH family.</text>
</comment>
<dbReference type="GO" id="GO:0030141">
    <property type="term" value="C:secretory granule"/>
    <property type="evidence" value="ECO:0007669"/>
    <property type="project" value="TreeGrafter"/>
</dbReference>
<keyword evidence="11" id="KW-1185">Reference proteome</keyword>
<feature type="region of interest" description="Disordered" evidence="9">
    <location>
        <begin position="275"/>
        <end position="298"/>
    </location>
</feature>
<organism evidence="10 11">
    <name type="scientific">Megalops atlanticus</name>
    <name type="common">Tarpon</name>
    <name type="synonym">Clupea gigantea</name>
    <dbReference type="NCBI Taxonomy" id="7932"/>
    <lineage>
        <taxon>Eukaryota</taxon>
        <taxon>Metazoa</taxon>
        <taxon>Chordata</taxon>
        <taxon>Craniata</taxon>
        <taxon>Vertebrata</taxon>
        <taxon>Euteleostomi</taxon>
        <taxon>Actinopterygii</taxon>
        <taxon>Neopterygii</taxon>
        <taxon>Teleostei</taxon>
        <taxon>Elopiformes</taxon>
        <taxon>Megalopidae</taxon>
        <taxon>Megalops</taxon>
    </lineage>
</organism>
<evidence type="ECO:0000256" key="4">
    <source>
        <dbReference type="ARBA" id="ARBA00022685"/>
    </source>
</evidence>
<dbReference type="PANTHER" id="PTHR17530">
    <property type="entry name" value="PRO-THYROTROPIN-RELEASING HORMONE"/>
    <property type="match status" value="1"/>
</dbReference>
<evidence type="ECO:0000313" key="10">
    <source>
        <dbReference type="EMBL" id="KAG7472241.1"/>
    </source>
</evidence>
<dbReference type="AlphaFoldDB" id="A0A9D3Q3L1"/>
<dbReference type="InterPro" id="IPR008857">
    <property type="entry name" value="TRH"/>
</dbReference>
<dbReference type="GO" id="GO:0001692">
    <property type="term" value="P:histamine metabolic process"/>
    <property type="evidence" value="ECO:0007669"/>
    <property type="project" value="TreeGrafter"/>
</dbReference>
<dbReference type="GO" id="GO:0042755">
    <property type="term" value="P:eating behavior"/>
    <property type="evidence" value="ECO:0007669"/>
    <property type="project" value="TreeGrafter"/>
</dbReference>
<accession>A0A9D3Q3L1</accession>
<dbReference type="OrthoDB" id="9949225at2759"/>
<dbReference type="GO" id="GO:0032024">
    <property type="term" value="P:positive regulation of insulin secretion"/>
    <property type="evidence" value="ECO:0007669"/>
    <property type="project" value="TreeGrafter"/>
</dbReference>
<protein>
    <recommendedName>
        <fullName evidence="12">Pro-thyrotropin-releasing hormone</fullName>
    </recommendedName>
</protein>
<feature type="compositionally biased region" description="Basic and acidic residues" evidence="9">
    <location>
        <begin position="118"/>
        <end position="134"/>
    </location>
</feature>
<reference evidence="10" key="1">
    <citation type="submission" date="2021-01" db="EMBL/GenBank/DDBJ databases">
        <authorList>
            <person name="Zahm M."/>
            <person name="Roques C."/>
            <person name="Cabau C."/>
            <person name="Klopp C."/>
            <person name="Donnadieu C."/>
            <person name="Jouanno E."/>
            <person name="Lampietro C."/>
            <person name="Louis A."/>
            <person name="Herpin A."/>
            <person name="Echchiki A."/>
            <person name="Berthelot C."/>
            <person name="Parey E."/>
            <person name="Roest-Crollius H."/>
            <person name="Braasch I."/>
            <person name="Postlethwait J."/>
            <person name="Bobe J."/>
            <person name="Montfort J."/>
            <person name="Bouchez O."/>
            <person name="Begum T."/>
            <person name="Mejri S."/>
            <person name="Adams A."/>
            <person name="Chen W.-J."/>
            <person name="Guiguen Y."/>
        </authorList>
    </citation>
    <scope>NUCLEOTIDE SEQUENCE</scope>
    <source>
        <strain evidence="10">YG-15Mar2019-1</strain>
        <tissue evidence="10">Brain</tissue>
    </source>
</reference>
<dbReference type="GO" id="GO:0005576">
    <property type="term" value="C:extracellular region"/>
    <property type="evidence" value="ECO:0007669"/>
    <property type="project" value="UniProtKB-SubCell"/>
</dbReference>
<dbReference type="PANTHER" id="PTHR17530:SF2">
    <property type="entry name" value="PRO-THYROTROPIN-RELEASING HORMONE"/>
    <property type="match status" value="1"/>
</dbReference>
<keyword evidence="5" id="KW-0372">Hormone</keyword>
<gene>
    <name evidence="10" type="ORF">MATL_G00106760</name>
</gene>
<feature type="region of interest" description="Disordered" evidence="9">
    <location>
        <begin position="96"/>
        <end position="156"/>
    </location>
</feature>